<dbReference type="Pfam" id="PF17802">
    <property type="entry name" value="SpaA"/>
    <property type="match status" value="1"/>
</dbReference>
<feature type="compositionally biased region" description="Polar residues" evidence="1">
    <location>
        <begin position="27"/>
        <end position="36"/>
    </location>
</feature>
<evidence type="ECO:0000259" key="3">
    <source>
        <dbReference type="Pfam" id="PF08341"/>
    </source>
</evidence>
<dbReference type="InterPro" id="IPR041033">
    <property type="entry name" value="SpaA_PFL_dom_1"/>
</dbReference>
<name>A0ABS7YVL8_9FIRM</name>
<dbReference type="Gene3D" id="2.60.40.10">
    <property type="entry name" value="Immunoglobulins"/>
    <property type="match status" value="1"/>
</dbReference>
<dbReference type="Proteomes" id="UP001198374">
    <property type="component" value="Unassembled WGS sequence"/>
</dbReference>
<dbReference type="InterPro" id="IPR013552">
    <property type="entry name" value="Thioester_dom"/>
</dbReference>
<proteinExistence type="predicted"/>
<feature type="compositionally biased region" description="Acidic residues" evidence="1">
    <location>
        <begin position="129"/>
        <end position="140"/>
    </location>
</feature>
<reference evidence="6" key="1">
    <citation type="submission" date="2023-07" db="EMBL/GenBank/DDBJ databases">
        <title>FDA dAtabase for Regulatory Grade micrObial Sequences (FDA-ARGOS): Supporting development and validation of Infectious Disease Dx tests.</title>
        <authorList>
            <person name="Sproer C."/>
            <person name="Gronow S."/>
            <person name="Severitt S."/>
            <person name="Schroder I."/>
            <person name="Tallon L."/>
            <person name="Sadzewicz L."/>
            <person name="Zhao X."/>
            <person name="Boylan J."/>
            <person name="Ott S."/>
            <person name="Bowen H."/>
            <person name="Vavikolanu K."/>
            <person name="Hazen T."/>
            <person name="Aluvathingal J."/>
            <person name="Nadendla S."/>
            <person name="Lowell S."/>
            <person name="Myers T."/>
            <person name="Yan Y."/>
        </authorList>
    </citation>
    <scope>NUCLEOTIDE SEQUENCE [LARGE SCALE GENOMIC DNA]</scope>
    <source>
        <strain evidence="6">FDAARGOS_1538</strain>
    </source>
</reference>
<dbReference type="Gene3D" id="2.30.30.670">
    <property type="entry name" value="Thioester domain"/>
    <property type="match status" value="1"/>
</dbReference>
<dbReference type="Pfam" id="PF08341">
    <property type="entry name" value="TED"/>
    <property type="match status" value="1"/>
</dbReference>
<dbReference type="NCBIfam" id="TIGR03934">
    <property type="entry name" value="TQXA_dom"/>
    <property type="match status" value="1"/>
</dbReference>
<keyword evidence="2" id="KW-0732">Signal</keyword>
<feature type="compositionally biased region" description="Basic and acidic residues" evidence="1">
    <location>
        <begin position="44"/>
        <end position="60"/>
    </location>
</feature>
<organism evidence="5 6">
    <name type="scientific">Anaerococcus degeneri</name>
    <dbReference type="NCBI Taxonomy" id="361500"/>
    <lineage>
        <taxon>Bacteria</taxon>
        <taxon>Bacillati</taxon>
        <taxon>Bacillota</taxon>
        <taxon>Tissierellia</taxon>
        <taxon>Tissierellales</taxon>
        <taxon>Peptoniphilaceae</taxon>
        <taxon>Anaerococcus</taxon>
    </lineage>
</organism>
<evidence type="ECO:0000313" key="6">
    <source>
        <dbReference type="Proteomes" id="UP001198374"/>
    </source>
</evidence>
<feature type="region of interest" description="Disordered" evidence="1">
    <location>
        <begin position="27"/>
        <end position="140"/>
    </location>
</feature>
<feature type="domain" description="Thioester" evidence="3">
    <location>
        <begin position="177"/>
        <end position="292"/>
    </location>
</feature>
<feature type="signal peptide" evidence="2">
    <location>
        <begin position="1"/>
        <end position="24"/>
    </location>
</feature>
<evidence type="ECO:0000259" key="4">
    <source>
        <dbReference type="Pfam" id="PF17802"/>
    </source>
</evidence>
<accession>A0ABS7YVL8</accession>
<dbReference type="NCBIfam" id="NF012162">
    <property type="entry name" value="surf_Nterm_1"/>
    <property type="match status" value="1"/>
</dbReference>
<keyword evidence="6" id="KW-1185">Reference proteome</keyword>
<dbReference type="RefSeq" id="WP_209774392.1">
    <property type="nucleotide sequence ID" value="NZ_JAGGLO010000006.1"/>
</dbReference>
<dbReference type="Gene3D" id="1.10.150.480">
    <property type="match status" value="1"/>
</dbReference>
<dbReference type="InterPro" id="IPR013783">
    <property type="entry name" value="Ig-like_fold"/>
</dbReference>
<evidence type="ECO:0000256" key="1">
    <source>
        <dbReference type="SAM" id="MobiDB-lite"/>
    </source>
</evidence>
<dbReference type="InterPro" id="IPR023849">
    <property type="entry name" value="TQXA_dom"/>
</dbReference>
<comment type="caution">
    <text evidence="5">The sequence shown here is derived from an EMBL/GenBank/DDBJ whole genome shotgun (WGS) entry which is preliminary data.</text>
</comment>
<sequence length="496" mass="54704">MKKRVLALILAIMMVVTNIVPSLAASSDSLGQNEKAQSVMGRANETDKNDDGNDKNESDKGASPFRQKNDKILKSLDTNPKSPDSNKETATSLQSADKKSSSLEVKESSDPTSREDRKVEVKSVGEASDTSDEVYDDKENDEFPYIGYQEGSAGVATKLYVEKGPKGSDPNPGNRRVVYCFNKTKAWPDSFNNTKKLAYKKTTGSVEAFRDKVNKESKYKGQDLIDKLKTVLANGYPNNDAIQKSLGLSDDDMRTVTQMAIWHFTDNAYNKPQILGSISEKQSLALAILLKKAGSTTVDPKALPSLLDNYKKGNPTYEVPEGYTPPEQSTLDLYISNGTLSGDHNKEYQNLLSGNLVRPDGSVIDIPRDNKKEEKEIMIQKLGDGAQIAGAVFEISKANDSDKVLKTFTSEKEILNKIQLEVGSYILNEKTAPEGFQKISGIKFVVKADGEIEIKDRGQNEDKSVPGDFDVSSFKNNLYITDKEKTGEDEDDKKLK</sequence>
<protein>
    <submittedName>
        <fullName evidence="5">Thioester-forming surface-anchored protein</fullName>
    </submittedName>
</protein>
<feature type="compositionally biased region" description="Polar residues" evidence="1">
    <location>
        <begin position="76"/>
        <end position="95"/>
    </location>
</feature>
<feature type="chain" id="PRO_5047409602" evidence="2">
    <location>
        <begin position="25"/>
        <end position="496"/>
    </location>
</feature>
<dbReference type="EMBL" id="JAIWIY010000001">
    <property type="protein sequence ID" value="MCA2095781.1"/>
    <property type="molecule type" value="Genomic_DNA"/>
</dbReference>
<feature type="compositionally biased region" description="Basic and acidic residues" evidence="1">
    <location>
        <begin position="96"/>
        <end position="123"/>
    </location>
</feature>
<gene>
    <name evidence="5" type="ORF">LDJ82_02425</name>
</gene>
<feature type="domain" description="SpaA-like prealbumin fold" evidence="4">
    <location>
        <begin position="377"/>
        <end position="456"/>
    </location>
</feature>
<evidence type="ECO:0000256" key="2">
    <source>
        <dbReference type="SAM" id="SignalP"/>
    </source>
</evidence>
<evidence type="ECO:0000313" key="5">
    <source>
        <dbReference type="EMBL" id="MCA2095781.1"/>
    </source>
</evidence>